<comment type="catalytic activity">
    <reaction evidence="10">
        <text>uridine(1498) in 16S rRNA + S-adenosyl-L-methionine = N(3)-methyluridine(1498) in 16S rRNA + S-adenosyl-L-homocysteine + H(+)</text>
        <dbReference type="Rhea" id="RHEA:42920"/>
        <dbReference type="Rhea" id="RHEA-COMP:10283"/>
        <dbReference type="Rhea" id="RHEA-COMP:10284"/>
        <dbReference type="ChEBI" id="CHEBI:15378"/>
        <dbReference type="ChEBI" id="CHEBI:57856"/>
        <dbReference type="ChEBI" id="CHEBI:59789"/>
        <dbReference type="ChEBI" id="CHEBI:65315"/>
        <dbReference type="ChEBI" id="CHEBI:74502"/>
        <dbReference type="EC" id="2.1.1.193"/>
    </reaction>
</comment>
<gene>
    <name evidence="13" type="ORF">METZ01_LOCUS495541</name>
</gene>
<evidence type="ECO:0000256" key="9">
    <source>
        <dbReference type="ARBA" id="ARBA00025699"/>
    </source>
</evidence>
<dbReference type="Gene3D" id="3.40.1280.10">
    <property type="match status" value="1"/>
</dbReference>
<evidence type="ECO:0000256" key="5">
    <source>
        <dbReference type="ARBA" id="ARBA00022552"/>
    </source>
</evidence>
<dbReference type="PANTHER" id="PTHR30027:SF3">
    <property type="entry name" value="16S RRNA (URACIL(1498)-N(3))-METHYLTRANSFERASE"/>
    <property type="match status" value="1"/>
</dbReference>
<dbReference type="PANTHER" id="PTHR30027">
    <property type="entry name" value="RIBOSOMAL RNA SMALL SUBUNIT METHYLTRANSFERASE E"/>
    <property type="match status" value="1"/>
</dbReference>
<dbReference type="Pfam" id="PF04452">
    <property type="entry name" value="Methyltrans_RNA"/>
    <property type="match status" value="1"/>
</dbReference>
<evidence type="ECO:0000313" key="13">
    <source>
        <dbReference type="EMBL" id="SVE42687.1"/>
    </source>
</evidence>
<dbReference type="GO" id="GO:0005737">
    <property type="term" value="C:cytoplasm"/>
    <property type="evidence" value="ECO:0007669"/>
    <property type="project" value="UniProtKB-SubCell"/>
</dbReference>
<comment type="subcellular location">
    <subcellularLocation>
        <location evidence="1">Cytoplasm</location>
    </subcellularLocation>
</comment>
<feature type="domain" description="Ribosomal RNA small subunit methyltransferase E methyltransferase" evidence="11">
    <location>
        <begin position="87"/>
        <end position="215"/>
    </location>
</feature>
<evidence type="ECO:0000256" key="3">
    <source>
        <dbReference type="ARBA" id="ARBA00012328"/>
    </source>
</evidence>
<proteinExistence type="inferred from homology"/>
<evidence type="ECO:0000256" key="8">
    <source>
        <dbReference type="ARBA" id="ARBA00022691"/>
    </source>
</evidence>
<accession>A0A383DDV9</accession>
<evidence type="ECO:0000256" key="4">
    <source>
        <dbReference type="ARBA" id="ARBA00022490"/>
    </source>
</evidence>
<dbReference type="PIRSF" id="PIRSF015601">
    <property type="entry name" value="MTase_slr0722"/>
    <property type="match status" value="1"/>
</dbReference>
<protein>
    <recommendedName>
        <fullName evidence="3">16S rRNA (uracil(1498)-N(3))-methyltransferase</fullName>
        <ecNumber evidence="3">2.1.1.193</ecNumber>
    </recommendedName>
</protein>
<dbReference type="GO" id="GO:0070475">
    <property type="term" value="P:rRNA base methylation"/>
    <property type="evidence" value="ECO:0007669"/>
    <property type="project" value="TreeGrafter"/>
</dbReference>
<dbReference type="NCBIfam" id="NF008696">
    <property type="entry name" value="PRK11713.3-5"/>
    <property type="match status" value="1"/>
</dbReference>
<dbReference type="InterPro" id="IPR029026">
    <property type="entry name" value="tRNA_m1G_MTases_N"/>
</dbReference>
<dbReference type="Pfam" id="PF20260">
    <property type="entry name" value="PUA_4"/>
    <property type="match status" value="1"/>
</dbReference>
<dbReference type="InterPro" id="IPR029028">
    <property type="entry name" value="Alpha/beta_knot_MTases"/>
</dbReference>
<reference evidence="13" key="1">
    <citation type="submission" date="2018-05" db="EMBL/GenBank/DDBJ databases">
        <authorList>
            <person name="Lanie J.A."/>
            <person name="Ng W.-L."/>
            <person name="Kazmierczak K.M."/>
            <person name="Andrzejewski T.M."/>
            <person name="Davidsen T.M."/>
            <person name="Wayne K.J."/>
            <person name="Tettelin H."/>
            <person name="Glass J.I."/>
            <person name="Rusch D."/>
            <person name="Podicherti R."/>
            <person name="Tsui H.-C.T."/>
            <person name="Winkler M.E."/>
        </authorList>
    </citation>
    <scope>NUCLEOTIDE SEQUENCE</scope>
</reference>
<evidence type="ECO:0000256" key="10">
    <source>
        <dbReference type="ARBA" id="ARBA00047944"/>
    </source>
</evidence>
<keyword evidence="6" id="KW-0489">Methyltransferase</keyword>
<organism evidence="13">
    <name type="scientific">marine metagenome</name>
    <dbReference type="NCBI Taxonomy" id="408172"/>
    <lineage>
        <taxon>unclassified sequences</taxon>
        <taxon>metagenomes</taxon>
        <taxon>ecological metagenomes</taxon>
    </lineage>
</organism>
<dbReference type="InterPro" id="IPR015947">
    <property type="entry name" value="PUA-like_sf"/>
</dbReference>
<keyword evidence="7" id="KW-0808">Transferase</keyword>
<dbReference type="GO" id="GO:0070042">
    <property type="term" value="F:rRNA (uridine-N3-)-methyltransferase activity"/>
    <property type="evidence" value="ECO:0007669"/>
    <property type="project" value="TreeGrafter"/>
</dbReference>
<feature type="domain" description="Ribosomal RNA small subunit methyltransferase E PUA-like" evidence="12">
    <location>
        <begin position="30"/>
        <end position="64"/>
    </location>
</feature>
<evidence type="ECO:0000256" key="6">
    <source>
        <dbReference type="ARBA" id="ARBA00022603"/>
    </source>
</evidence>
<dbReference type="CDD" id="cd18084">
    <property type="entry name" value="RsmE-like"/>
    <property type="match status" value="1"/>
</dbReference>
<dbReference type="Gene3D" id="2.40.240.20">
    <property type="entry name" value="Hypothetical PUA domain-like, domain 1"/>
    <property type="match status" value="1"/>
</dbReference>
<comment type="function">
    <text evidence="9">Specifically methylates the N3 position of the uracil ring of uridine 1498 (m3U1498) in 16S rRNA. Acts on the fully assembled 30S ribosomal subunit.</text>
</comment>
<feature type="non-terminal residue" evidence="13">
    <location>
        <position position="218"/>
    </location>
</feature>
<evidence type="ECO:0000256" key="2">
    <source>
        <dbReference type="ARBA" id="ARBA00005528"/>
    </source>
</evidence>
<dbReference type="SUPFAM" id="SSF88697">
    <property type="entry name" value="PUA domain-like"/>
    <property type="match status" value="1"/>
</dbReference>
<comment type="similarity">
    <text evidence="2">Belongs to the RNA methyltransferase RsmE family.</text>
</comment>
<dbReference type="InterPro" id="IPR006700">
    <property type="entry name" value="RsmE"/>
</dbReference>
<keyword evidence="4" id="KW-0963">Cytoplasm</keyword>
<evidence type="ECO:0000256" key="1">
    <source>
        <dbReference type="ARBA" id="ARBA00004496"/>
    </source>
</evidence>
<evidence type="ECO:0000259" key="11">
    <source>
        <dbReference type="Pfam" id="PF04452"/>
    </source>
</evidence>
<keyword evidence="8" id="KW-0949">S-adenosyl-L-methionine</keyword>
<evidence type="ECO:0000259" key="12">
    <source>
        <dbReference type="Pfam" id="PF20260"/>
    </source>
</evidence>
<dbReference type="AlphaFoldDB" id="A0A383DDV9"/>
<sequence>MQNDNDEAVTRLFVVESLKAQKTLRASVSQAHYLRHVLRVQNGSPIALFNGTDGEWLAKVEMTGRVDCSFLLKQRRCPQAEERGPWLLFAPIKQLRLDYLVQKAVELGVEQIQPVRTRRTIVRKINVARLNANAIEAAEQCGRLTVPKICAYTDLADVVDGWQTGRMLVWGDETGCGESALHTFRKCDRDVAFLIGPEGGFEDSERTLLRGKQFARAI</sequence>
<evidence type="ECO:0000256" key="7">
    <source>
        <dbReference type="ARBA" id="ARBA00022679"/>
    </source>
</evidence>
<keyword evidence="5" id="KW-0698">rRNA processing</keyword>
<dbReference type="SUPFAM" id="SSF75217">
    <property type="entry name" value="alpha/beta knot"/>
    <property type="match status" value="1"/>
</dbReference>
<dbReference type="InterPro" id="IPR046886">
    <property type="entry name" value="RsmE_MTase_dom"/>
</dbReference>
<dbReference type="NCBIfam" id="TIGR00046">
    <property type="entry name" value="RsmE family RNA methyltransferase"/>
    <property type="match status" value="1"/>
</dbReference>
<dbReference type="EC" id="2.1.1.193" evidence="3"/>
<dbReference type="EMBL" id="UINC01216516">
    <property type="protein sequence ID" value="SVE42687.1"/>
    <property type="molecule type" value="Genomic_DNA"/>
</dbReference>
<dbReference type="InterPro" id="IPR046887">
    <property type="entry name" value="RsmE_PUA-like"/>
</dbReference>
<name>A0A383DDV9_9ZZZZ</name>